<gene>
    <name evidence="2" type="ORF">SXIM_10080</name>
</gene>
<evidence type="ECO:0000313" key="2">
    <source>
        <dbReference type="EMBL" id="AKG42392.1"/>
    </source>
</evidence>
<reference evidence="2" key="1">
    <citation type="submission" date="2019-08" db="EMBL/GenBank/DDBJ databases">
        <title>Complete genome sequence of a mangrove-derived Streptomyces xiamenensis.</title>
        <authorList>
            <person name="Xu J."/>
        </authorList>
    </citation>
    <scope>NUCLEOTIDE SEQUENCE</scope>
    <source>
        <strain evidence="2">318</strain>
    </source>
</reference>
<dbReference type="STRING" id="408015.SXIM_10080"/>
<dbReference type="Proteomes" id="UP000034034">
    <property type="component" value="Chromosome"/>
</dbReference>
<sequence>MGIVSGPGIRTARAAVFSALCVALASAAHVLLSGTPLPVPTVAAVTVVIFAVAYVLAGTGERRFWHIAGLLLPLQLAADTIFTAGQTACYGTGAGGLVRPLHFMGLNLFCAGGDVGTPLARLATGEQTPLATPVHPALPWLLLGAHLTVGLAAAAWLRCGEAALARLLHAAVAATFRPLLIAVAVHRAAATAGRGPVRYAALRPRPLGAGALLTHSVSLRGPPRGPALAA</sequence>
<protein>
    <submittedName>
        <fullName evidence="2">Membrane protein</fullName>
    </submittedName>
</protein>
<accession>A0A0F7FR28</accession>
<keyword evidence="1" id="KW-1133">Transmembrane helix</keyword>
<dbReference type="PATRIC" id="fig|408015.6.peg.1038"/>
<feature type="transmembrane region" description="Helical" evidence="1">
    <location>
        <begin position="37"/>
        <end position="57"/>
    </location>
</feature>
<organism evidence="2 3">
    <name type="scientific">Streptomyces xiamenensis</name>
    <dbReference type="NCBI Taxonomy" id="408015"/>
    <lineage>
        <taxon>Bacteria</taxon>
        <taxon>Bacillati</taxon>
        <taxon>Actinomycetota</taxon>
        <taxon>Actinomycetes</taxon>
        <taxon>Kitasatosporales</taxon>
        <taxon>Streptomycetaceae</taxon>
        <taxon>Streptomyces</taxon>
    </lineage>
</organism>
<evidence type="ECO:0000313" key="3">
    <source>
        <dbReference type="Proteomes" id="UP000034034"/>
    </source>
</evidence>
<keyword evidence="1" id="KW-0472">Membrane</keyword>
<dbReference type="EMBL" id="CP009922">
    <property type="protein sequence ID" value="AKG42392.1"/>
    <property type="molecule type" value="Genomic_DNA"/>
</dbReference>
<dbReference type="HOGENOM" id="CLU_075566_0_0_11"/>
<proteinExistence type="predicted"/>
<evidence type="ECO:0000256" key="1">
    <source>
        <dbReference type="SAM" id="Phobius"/>
    </source>
</evidence>
<dbReference type="RefSeq" id="WP_030734284.1">
    <property type="nucleotide sequence ID" value="NZ_CP009922.3"/>
</dbReference>
<dbReference type="AlphaFoldDB" id="A0A0F7FR28"/>
<keyword evidence="3" id="KW-1185">Reference proteome</keyword>
<name>A0A0F7FR28_9ACTN</name>
<keyword evidence="1" id="KW-0812">Transmembrane</keyword>
<dbReference type="KEGG" id="sxi:SXIM_10080"/>